<comment type="caution">
    <text evidence="1">The sequence shown here is derived from an EMBL/GenBank/DDBJ whole genome shotgun (WGS) entry which is preliminary data.</text>
</comment>
<reference evidence="1 2" key="1">
    <citation type="journal article" date="2016" name="DNA Res.">
        <title>The draft genome of MD-2 pineapple using hybrid error correction of long reads.</title>
        <authorList>
            <person name="Redwan R.M."/>
            <person name="Saidin A."/>
            <person name="Kumar S.V."/>
        </authorList>
    </citation>
    <scope>NUCLEOTIDE SEQUENCE [LARGE SCALE GENOMIC DNA]</scope>
    <source>
        <strain evidence="2">cv. MD2</strain>
        <tissue evidence="1">Leaf</tissue>
    </source>
</reference>
<dbReference type="AlphaFoldDB" id="A0A199VC42"/>
<dbReference type="EMBL" id="LSRQ01002333">
    <property type="protein sequence ID" value="OAY74664.1"/>
    <property type="molecule type" value="Genomic_DNA"/>
</dbReference>
<proteinExistence type="predicted"/>
<gene>
    <name evidence="1" type="ORF">ACMD2_02324</name>
</gene>
<sequence>MYSDDVNAVSSWLSNWHHSLFPPTALFSSWYTDGKNSSKNTSIDVTPPNIERPPVAATRQVMTTKAVTLPL</sequence>
<evidence type="ECO:0000313" key="1">
    <source>
        <dbReference type="EMBL" id="OAY74664.1"/>
    </source>
</evidence>
<organism evidence="1 2">
    <name type="scientific">Ananas comosus</name>
    <name type="common">Pineapple</name>
    <name type="synonym">Ananas ananas</name>
    <dbReference type="NCBI Taxonomy" id="4615"/>
    <lineage>
        <taxon>Eukaryota</taxon>
        <taxon>Viridiplantae</taxon>
        <taxon>Streptophyta</taxon>
        <taxon>Embryophyta</taxon>
        <taxon>Tracheophyta</taxon>
        <taxon>Spermatophyta</taxon>
        <taxon>Magnoliopsida</taxon>
        <taxon>Liliopsida</taxon>
        <taxon>Poales</taxon>
        <taxon>Bromeliaceae</taxon>
        <taxon>Bromelioideae</taxon>
        <taxon>Ananas</taxon>
    </lineage>
</organism>
<dbReference type="Proteomes" id="UP000092600">
    <property type="component" value="Unassembled WGS sequence"/>
</dbReference>
<protein>
    <submittedName>
        <fullName evidence="1">Uncharacterized protein</fullName>
    </submittedName>
</protein>
<name>A0A199VC42_ANACO</name>
<accession>A0A199VC42</accession>
<evidence type="ECO:0000313" key="2">
    <source>
        <dbReference type="Proteomes" id="UP000092600"/>
    </source>
</evidence>